<evidence type="ECO:0000313" key="2">
    <source>
        <dbReference type="EMBL" id="TBU05955.1"/>
    </source>
</evidence>
<evidence type="ECO:0000313" key="3">
    <source>
        <dbReference type="Proteomes" id="UP000291404"/>
    </source>
</evidence>
<reference evidence="2 3" key="1">
    <citation type="submission" date="2017-12" db="EMBL/GenBank/DDBJ databases">
        <authorList>
            <person name="Pombert J.-F."/>
            <person name="Haag K.L."/>
            <person name="Ebert D."/>
        </authorList>
    </citation>
    <scope>NUCLEOTIDE SEQUENCE [LARGE SCALE GENOMIC DNA]</scope>
    <source>
        <strain evidence="2">BE-OM-2</strain>
    </source>
</reference>
<sequence length="65" mass="8429">MHKGLRILMKEGEEKYKFVRGIRKVDFKGEEIKERRDRRDRRDRRYRRDRRDRRDKRDEKYNLAF</sequence>
<dbReference type="EMBL" id="PITI01000544">
    <property type="protein sequence ID" value="TBU05955.1"/>
    <property type="molecule type" value="Genomic_DNA"/>
</dbReference>
<dbReference type="VEuPathDB" id="MicrosporidiaDB:CWI36_0544p0030"/>
<name>A0A4Q9LEQ4_9MICR</name>
<keyword evidence="3" id="KW-1185">Reference proteome</keyword>
<organism evidence="2 3">
    <name type="scientific">Hamiltosporidium magnivora</name>
    <dbReference type="NCBI Taxonomy" id="148818"/>
    <lineage>
        <taxon>Eukaryota</taxon>
        <taxon>Fungi</taxon>
        <taxon>Fungi incertae sedis</taxon>
        <taxon>Microsporidia</taxon>
        <taxon>Dubosqiidae</taxon>
        <taxon>Hamiltosporidium</taxon>
    </lineage>
</organism>
<feature type="compositionally biased region" description="Basic residues" evidence="1">
    <location>
        <begin position="38"/>
        <end position="54"/>
    </location>
</feature>
<protein>
    <submittedName>
        <fullName evidence="2">Uncharacterized protein</fullName>
    </submittedName>
</protein>
<accession>A0A4Q9LEQ4</accession>
<feature type="compositionally biased region" description="Basic and acidic residues" evidence="1">
    <location>
        <begin position="55"/>
        <end position="65"/>
    </location>
</feature>
<feature type="region of interest" description="Disordered" evidence="1">
    <location>
        <begin position="36"/>
        <end position="65"/>
    </location>
</feature>
<dbReference type="AlphaFoldDB" id="A0A4Q9LEQ4"/>
<gene>
    <name evidence="2" type="ORF">CWI36_0544p0030</name>
</gene>
<proteinExistence type="predicted"/>
<dbReference type="Proteomes" id="UP000291404">
    <property type="component" value="Unassembled WGS sequence"/>
</dbReference>
<evidence type="ECO:0000256" key="1">
    <source>
        <dbReference type="SAM" id="MobiDB-lite"/>
    </source>
</evidence>
<comment type="caution">
    <text evidence="2">The sequence shown here is derived from an EMBL/GenBank/DDBJ whole genome shotgun (WGS) entry which is preliminary data.</text>
</comment>